<sequence length="224" mass="24433">MGASKDPSPRRRRRLRRSGPAESRSEKVRLRRFGWRWRRNPLRRRTDLVEAWLGVLTAVLFCLAPVVGWWAGQSVDRTLHGVVRAQRAARTLVTATVVPAGAASTAAGKVAAVDDGRQGDILRWTGPDGSAHTKKVSADLEVWRSSGVQLWTDRRGELVPAPLDGATAATHAVLAGIAVGAATGGLVLIFRSVLGWRLMHRRMAFWEREWARAGQDWGHAGAGG</sequence>
<feature type="transmembrane region" description="Helical" evidence="2">
    <location>
        <begin position="172"/>
        <end position="194"/>
    </location>
</feature>
<reference evidence="3 4" key="1">
    <citation type="submission" date="2023-12" db="EMBL/GenBank/DDBJ databases">
        <title>Streptomyces sp. V4-01.</title>
        <authorList>
            <person name="Somphong A."/>
            <person name="Phongsopitanun W."/>
        </authorList>
    </citation>
    <scope>NUCLEOTIDE SEQUENCE [LARGE SCALE GENOMIC DNA]</scope>
    <source>
        <strain evidence="3 4">V4-01</strain>
    </source>
</reference>
<dbReference type="RefSeq" id="WP_330798202.1">
    <property type="nucleotide sequence ID" value="NZ_JAZEWV010000023.1"/>
</dbReference>
<feature type="transmembrane region" description="Helical" evidence="2">
    <location>
        <begin position="48"/>
        <end position="71"/>
    </location>
</feature>
<proteinExistence type="predicted"/>
<keyword evidence="2" id="KW-0812">Transmembrane</keyword>
<dbReference type="InterPro" id="IPR039708">
    <property type="entry name" value="MT1774/Rv1733c-like"/>
</dbReference>
<protein>
    <recommendedName>
        <fullName evidence="5">Integral membrane protein</fullName>
    </recommendedName>
</protein>
<keyword evidence="4" id="KW-1185">Reference proteome</keyword>
<dbReference type="Proteomes" id="UP001344658">
    <property type="component" value="Unassembled WGS sequence"/>
</dbReference>
<keyword evidence="2" id="KW-0472">Membrane</keyword>
<keyword evidence="2" id="KW-1133">Transmembrane helix</keyword>
<dbReference type="PANTHER" id="PTHR42305">
    <property type="entry name" value="MEMBRANE PROTEIN RV1733C-RELATED"/>
    <property type="match status" value="1"/>
</dbReference>
<organism evidence="3 4">
    <name type="scientific">Actinacidiphila polyblastidii</name>
    <dbReference type="NCBI Taxonomy" id="3110430"/>
    <lineage>
        <taxon>Bacteria</taxon>
        <taxon>Bacillati</taxon>
        <taxon>Actinomycetota</taxon>
        <taxon>Actinomycetes</taxon>
        <taxon>Kitasatosporales</taxon>
        <taxon>Streptomycetaceae</taxon>
        <taxon>Actinacidiphila</taxon>
    </lineage>
</organism>
<dbReference type="EMBL" id="JAZEWV010000023">
    <property type="protein sequence ID" value="MEE4544965.1"/>
    <property type="molecule type" value="Genomic_DNA"/>
</dbReference>
<evidence type="ECO:0008006" key="5">
    <source>
        <dbReference type="Google" id="ProtNLM"/>
    </source>
</evidence>
<evidence type="ECO:0000313" key="3">
    <source>
        <dbReference type="EMBL" id="MEE4544965.1"/>
    </source>
</evidence>
<evidence type="ECO:0000256" key="2">
    <source>
        <dbReference type="SAM" id="Phobius"/>
    </source>
</evidence>
<comment type="caution">
    <text evidence="3">The sequence shown here is derived from an EMBL/GenBank/DDBJ whole genome shotgun (WGS) entry which is preliminary data.</text>
</comment>
<accession>A0ABU7PGM1</accession>
<name>A0ABU7PGM1_9ACTN</name>
<evidence type="ECO:0000256" key="1">
    <source>
        <dbReference type="SAM" id="MobiDB-lite"/>
    </source>
</evidence>
<gene>
    <name evidence="3" type="ORF">V2S66_23735</name>
</gene>
<feature type="region of interest" description="Disordered" evidence="1">
    <location>
        <begin position="1"/>
        <end position="23"/>
    </location>
</feature>
<dbReference type="PANTHER" id="PTHR42305:SF1">
    <property type="entry name" value="MEMBRANE PROTEIN RV1733C-RELATED"/>
    <property type="match status" value="1"/>
</dbReference>
<evidence type="ECO:0000313" key="4">
    <source>
        <dbReference type="Proteomes" id="UP001344658"/>
    </source>
</evidence>